<comment type="caution">
    <text evidence="2">The sequence shown here is derived from an EMBL/GenBank/DDBJ whole genome shotgun (WGS) entry which is preliminary data.</text>
</comment>
<accession>A0A397GSC4</accession>
<gene>
    <name evidence="2" type="ORF">Glove_441g100</name>
</gene>
<evidence type="ECO:0000313" key="2">
    <source>
        <dbReference type="EMBL" id="RHZ53487.1"/>
    </source>
</evidence>
<dbReference type="OrthoDB" id="2308756at2759"/>
<organism evidence="2 3">
    <name type="scientific">Diversispora epigaea</name>
    <dbReference type="NCBI Taxonomy" id="1348612"/>
    <lineage>
        <taxon>Eukaryota</taxon>
        <taxon>Fungi</taxon>
        <taxon>Fungi incertae sedis</taxon>
        <taxon>Mucoromycota</taxon>
        <taxon>Glomeromycotina</taxon>
        <taxon>Glomeromycetes</taxon>
        <taxon>Diversisporales</taxon>
        <taxon>Diversisporaceae</taxon>
        <taxon>Diversispora</taxon>
    </lineage>
</organism>
<dbReference type="Proteomes" id="UP000266861">
    <property type="component" value="Unassembled WGS sequence"/>
</dbReference>
<dbReference type="AlphaFoldDB" id="A0A397GSC4"/>
<sequence length="139" mass="15935">MTVHEYVSTFITNAVCHIQDHINDLTQLCVEIDLDRSHGYNPVYYMVIIVEILVLLCEAKAENMNKGTAQVLVQMHSAIEEQLNKRKRGQIKHAMFRIVTTGKLWRFVLQIQATTFGDDKDGGHSSKHQHINQDQESDT</sequence>
<reference evidence="2 3" key="1">
    <citation type="submission" date="2018-08" db="EMBL/GenBank/DDBJ databases">
        <title>Genome and evolution of the arbuscular mycorrhizal fungus Diversispora epigaea (formerly Glomus versiforme) and its bacterial endosymbionts.</title>
        <authorList>
            <person name="Sun X."/>
            <person name="Fei Z."/>
            <person name="Harrison M."/>
        </authorList>
    </citation>
    <scope>NUCLEOTIDE SEQUENCE [LARGE SCALE GENOMIC DNA]</scope>
    <source>
        <strain evidence="2 3">IT104</strain>
    </source>
</reference>
<proteinExistence type="predicted"/>
<dbReference type="EMBL" id="PQFF01000388">
    <property type="protein sequence ID" value="RHZ53487.1"/>
    <property type="molecule type" value="Genomic_DNA"/>
</dbReference>
<evidence type="ECO:0000256" key="1">
    <source>
        <dbReference type="SAM" id="MobiDB-lite"/>
    </source>
</evidence>
<feature type="region of interest" description="Disordered" evidence="1">
    <location>
        <begin position="119"/>
        <end position="139"/>
    </location>
</feature>
<keyword evidence="3" id="KW-1185">Reference proteome</keyword>
<name>A0A397GSC4_9GLOM</name>
<evidence type="ECO:0000313" key="3">
    <source>
        <dbReference type="Proteomes" id="UP000266861"/>
    </source>
</evidence>
<protein>
    <submittedName>
        <fullName evidence="2">Uncharacterized protein</fullName>
    </submittedName>
</protein>